<dbReference type="AlphaFoldDB" id="A0AAD8P0L1"/>
<protein>
    <submittedName>
        <fullName evidence="2">Uncharacterized protein</fullName>
    </submittedName>
</protein>
<reference evidence="2" key="1">
    <citation type="journal article" date="2023" name="bioRxiv">
        <title>Improved chromosome-level genome assembly for marigold (Tagetes erecta).</title>
        <authorList>
            <person name="Jiang F."/>
            <person name="Yuan L."/>
            <person name="Wang S."/>
            <person name="Wang H."/>
            <person name="Xu D."/>
            <person name="Wang A."/>
            <person name="Fan W."/>
        </authorList>
    </citation>
    <scope>NUCLEOTIDE SEQUENCE</scope>
    <source>
        <strain evidence="2">WSJ</strain>
        <tissue evidence="2">Leaf</tissue>
    </source>
</reference>
<accession>A0AAD8P0L1</accession>
<organism evidence="2 3">
    <name type="scientific">Tagetes erecta</name>
    <name type="common">African marigold</name>
    <dbReference type="NCBI Taxonomy" id="13708"/>
    <lineage>
        <taxon>Eukaryota</taxon>
        <taxon>Viridiplantae</taxon>
        <taxon>Streptophyta</taxon>
        <taxon>Embryophyta</taxon>
        <taxon>Tracheophyta</taxon>
        <taxon>Spermatophyta</taxon>
        <taxon>Magnoliopsida</taxon>
        <taxon>eudicotyledons</taxon>
        <taxon>Gunneridae</taxon>
        <taxon>Pentapetalae</taxon>
        <taxon>asterids</taxon>
        <taxon>campanulids</taxon>
        <taxon>Asterales</taxon>
        <taxon>Asteraceae</taxon>
        <taxon>Asteroideae</taxon>
        <taxon>Heliantheae alliance</taxon>
        <taxon>Tageteae</taxon>
        <taxon>Tagetes</taxon>
    </lineage>
</organism>
<feature type="compositionally biased region" description="Basic and acidic residues" evidence="1">
    <location>
        <begin position="88"/>
        <end position="104"/>
    </location>
</feature>
<evidence type="ECO:0000313" key="2">
    <source>
        <dbReference type="EMBL" id="KAK1427817.1"/>
    </source>
</evidence>
<name>A0AAD8P0L1_TARER</name>
<gene>
    <name evidence="2" type="ORF">QVD17_16512</name>
</gene>
<dbReference type="Proteomes" id="UP001229421">
    <property type="component" value="Unassembled WGS sequence"/>
</dbReference>
<keyword evidence="3" id="KW-1185">Reference proteome</keyword>
<feature type="region of interest" description="Disordered" evidence="1">
    <location>
        <begin position="86"/>
        <end position="112"/>
    </location>
</feature>
<evidence type="ECO:0000256" key="1">
    <source>
        <dbReference type="SAM" id="MobiDB-lite"/>
    </source>
</evidence>
<proteinExistence type="predicted"/>
<dbReference type="EMBL" id="JAUHHV010000004">
    <property type="protein sequence ID" value="KAK1427817.1"/>
    <property type="molecule type" value="Genomic_DNA"/>
</dbReference>
<evidence type="ECO:0000313" key="3">
    <source>
        <dbReference type="Proteomes" id="UP001229421"/>
    </source>
</evidence>
<sequence length="146" mass="16873">MCFAMELRLLHYSISGSLRFQVRLRRLHLQDREEKEEMLDKGYMGGVVRWSLWVVMANNPNQFPVEVNLYQIGAGGHLVASSSKKKHNFIDKSSRDRVNDKPVTENEAMETEINRQNKVINANDIELMSGLEQAASDNNDHEKRRT</sequence>
<comment type="caution">
    <text evidence="2">The sequence shown here is derived from an EMBL/GenBank/DDBJ whole genome shotgun (WGS) entry which is preliminary data.</text>
</comment>